<sequence>MSQEIYDYANQLERAIRNLSEYKKVEEAKVAIKEDEQANQLFDQFVAMQEKLQAMMQSGQMPSAEEQTEIQELSQKIEGNSLLKAYFDAQQALSIYVSDIERIVFAPLKDLI</sequence>
<dbReference type="RefSeq" id="WP_071793315.1">
    <property type="nucleotide sequence ID" value="NZ_LZDD01000001.1"/>
</dbReference>
<dbReference type="SUPFAM" id="SSF158622">
    <property type="entry name" value="YheA/YmcA-like"/>
    <property type="match status" value="1"/>
</dbReference>
<proteinExistence type="inferred from homology"/>
<dbReference type="STRING" id="1856638.A9Q68_03540"/>
<dbReference type="NCBIfam" id="NF010209">
    <property type="entry name" value="PRK13676.1-1"/>
    <property type="match status" value="1"/>
</dbReference>
<organism evidence="2 3">
    <name type="scientific">Streptococcus bovimastitidis</name>
    <dbReference type="NCBI Taxonomy" id="1856638"/>
    <lineage>
        <taxon>Bacteria</taxon>
        <taxon>Bacillati</taxon>
        <taxon>Bacillota</taxon>
        <taxon>Bacilli</taxon>
        <taxon>Lactobacillales</taxon>
        <taxon>Streptococcaceae</taxon>
        <taxon>Streptococcus</taxon>
    </lineage>
</organism>
<reference evidence="3" key="1">
    <citation type="submission" date="2016-06" db="EMBL/GenBank/DDBJ databases">
        <authorList>
            <person name="de Vries S.P.W."/>
            <person name="Hadjirin N.F."/>
            <person name="Lay E.M."/>
            <person name="Zadoks R.N."/>
            <person name="Peacock S.J."/>
            <person name="Parkhill J."/>
            <person name="Grant A.J."/>
            <person name="Mcdougall S."/>
            <person name="Holmes M.A."/>
        </authorList>
    </citation>
    <scope>NUCLEOTIDE SEQUENCE [LARGE SCALE GENOMIC DNA]</scope>
    <source>
        <strain evidence="3">NZ1587</strain>
    </source>
</reference>
<dbReference type="InterPro" id="IPR010368">
    <property type="entry name" value="Com_YlbF"/>
</dbReference>
<protein>
    <recommendedName>
        <fullName evidence="1">UPF0342 protein A9Q68_03540</fullName>
    </recommendedName>
</protein>
<comment type="similarity">
    <text evidence="1">Belongs to the UPF0342 family.</text>
</comment>
<comment type="caution">
    <text evidence="2">The sequence shown here is derived from an EMBL/GenBank/DDBJ whole genome shotgun (WGS) entry which is preliminary data.</text>
</comment>
<keyword evidence="3" id="KW-1185">Reference proteome</keyword>
<evidence type="ECO:0000256" key="1">
    <source>
        <dbReference type="HAMAP-Rule" id="MF_01526"/>
    </source>
</evidence>
<evidence type="ECO:0000313" key="2">
    <source>
        <dbReference type="EMBL" id="OJF72633.1"/>
    </source>
</evidence>
<dbReference type="Pfam" id="PF06133">
    <property type="entry name" value="Com_YlbF"/>
    <property type="match status" value="1"/>
</dbReference>
<name>A0A1L8MPF2_9STRE</name>
<dbReference type="EMBL" id="LZDD01000001">
    <property type="protein sequence ID" value="OJF72633.1"/>
    <property type="molecule type" value="Genomic_DNA"/>
</dbReference>
<accession>A0A1L8MPF2</accession>
<evidence type="ECO:0000313" key="3">
    <source>
        <dbReference type="Proteomes" id="UP000182015"/>
    </source>
</evidence>
<dbReference type="OrthoDB" id="9811402at2"/>
<gene>
    <name evidence="2" type="ORF">A9Q68_03540</name>
</gene>
<dbReference type="HAMAP" id="MF_01526">
    <property type="entry name" value="UPF0342"/>
    <property type="match status" value="1"/>
</dbReference>
<dbReference type="AlphaFoldDB" id="A0A1L8MPF2"/>
<dbReference type="Proteomes" id="UP000182015">
    <property type="component" value="Unassembled WGS sequence"/>
</dbReference>
<dbReference type="InterPro" id="IPR023378">
    <property type="entry name" value="YheA/YmcA-like_dom_sf"/>
</dbReference>
<dbReference type="Gene3D" id="1.20.1500.10">
    <property type="entry name" value="YheA/YmcA-like"/>
    <property type="match status" value="1"/>
</dbReference>